<protein>
    <submittedName>
        <fullName evidence="1">Uncharacterized protein</fullName>
    </submittedName>
</protein>
<dbReference type="PANTHER" id="PTHR11439">
    <property type="entry name" value="GAG-POL-RELATED RETROTRANSPOSON"/>
    <property type="match status" value="1"/>
</dbReference>
<dbReference type="EMBL" id="JXTC01000403">
    <property type="protein sequence ID" value="PON56891.1"/>
    <property type="molecule type" value="Genomic_DNA"/>
</dbReference>
<dbReference type="Proteomes" id="UP000237000">
    <property type="component" value="Unassembled WGS sequence"/>
</dbReference>
<gene>
    <name evidence="1" type="ORF">TorRG33x02_295100</name>
</gene>
<proteinExistence type="predicted"/>
<dbReference type="OrthoDB" id="1163635at2759"/>
<dbReference type="CDD" id="cd09272">
    <property type="entry name" value="RNase_HI_RT_Ty1"/>
    <property type="match status" value="1"/>
</dbReference>
<sequence length="177" mass="20491">MNSPNEEHLEAVYRILRYLKMTPDKGLFFKKGSEKRIEVYSDADWAESVTDRKSTTRYCTYVWGNLVTWRSKKQTVVARSSAKAEYRALALSICEGIWLKRLLNELGVQSSRSIKFIVTIWLPLVLQKNPVHHDRTKHVELDRHFIKEKAEEGILNLIYTPTSSQVADILTKALPKV</sequence>
<evidence type="ECO:0000313" key="2">
    <source>
        <dbReference type="Proteomes" id="UP000237000"/>
    </source>
</evidence>
<dbReference type="AlphaFoldDB" id="A0A2P5C7A9"/>
<feature type="non-terminal residue" evidence="1">
    <location>
        <position position="177"/>
    </location>
</feature>
<dbReference type="InParanoid" id="A0A2P5C7A9"/>
<reference evidence="2" key="1">
    <citation type="submission" date="2016-06" db="EMBL/GenBank/DDBJ databases">
        <title>Parallel loss of symbiosis genes in relatives of nitrogen-fixing non-legume Parasponia.</title>
        <authorList>
            <person name="Van Velzen R."/>
            <person name="Holmer R."/>
            <person name="Bu F."/>
            <person name="Rutten L."/>
            <person name="Van Zeijl A."/>
            <person name="Liu W."/>
            <person name="Santuari L."/>
            <person name="Cao Q."/>
            <person name="Sharma T."/>
            <person name="Shen D."/>
            <person name="Roswanjaya Y."/>
            <person name="Wardhani T."/>
            <person name="Kalhor M.S."/>
            <person name="Jansen J."/>
            <person name="Van den Hoogen J."/>
            <person name="Gungor B."/>
            <person name="Hartog M."/>
            <person name="Hontelez J."/>
            <person name="Verver J."/>
            <person name="Yang W.-C."/>
            <person name="Schijlen E."/>
            <person name="Repin R."/>
            <person name="Schilthuizen M."/>
            <person name="Schranz E."/>
            <person name="Heidstra R."/>
            <person name="Miyata K."/>
            <person name="Fedorova E."/>
            <person name="Kohlen W."/>
            <person name="Bisseling T."/>
            <person name="Smit S."/>
            <person name="Geurts R."/>
        </authorList>
    </citation>
    <scope>NUCLEOTIDE SEQUENCE [LARGE SCALE GENOMIC DNA]</scope>
    <source>
        <strain evidence="2">cv. RG33-2</strain>
    </source>
</reference>
<name>A0A2P5C7A9_TREOI</name>
<evidence type="ECO:0000313" key="1">
    <source>
        <dbReference type="EMBL" id="PON56891.1"/>
    </source>
</evidence>
<keyword evidence="2" id="KW-1185">Reference proteome</keyword>
<dbReference type="PANTHER" id="PTHR11439:SF486">
    <property type="entry name" value="RLK (RECEPTOR-LIKE KINASE) PROTEIN, PUTATIVE-RELATED"/>
    <property type="match status" value="1"/>
</dbReference>
<organism evidence="1 2">
    <name type="scientific">Trema orientale</name>
    <name type="common">Charcoal tree</name>
    <name type="synonym">Celtis orientalis</name>
    <dbReference type="NCBI Taxonomy" id="63057"/>
    <lineage>
        <taxon>Eukaryota</taxon>
        <taxon>Viridiplantae</taxon>
        <taxon>Streptophyta</taxon>
        <taxon>Embryophyta</taxon>
        <taxon>Tracheophyta</taxon>
        <taxon>Spermatophyta</taxon>
        <taxon>Magnoliopsida</taxon>
        <taxon>eudicotyledons</taxon>
        <taxon>Gunneridae</taxon>
        <taxon>Pentapetalae</taxon>
        <taxon>rosids</taxon>
        <taxon>fabids</taxon>
        <taxon>Rosales</taxon>
        <taxon>Cannabaceae</taxon>
        <taxon>Trema</taxon>
    </lineage>
</organism>
<dbReference type="STRING" id="63057.A0A2P5C7A9"/>
<comment type="caution">
    <text evidence="1">The sequence shown here is derived from an EMBL/GenBank/DDBJ whole genome shotgun (WGS) entry which is preliminary data.</text>
</comment>
<accession>A0A2P5C7A9</accession>